<comment type="caution">
    <text evidence="1">The sequence shown here is derived from an EMBL/GenBank/DDBJ whole genome shotgun (WGS) entry which is preliminary data.</text>
</comment>
<protein>
    <submittedName>
        <fullName evidence="1">Uncharacterized protein</fullName>
    </submittedName>
</protein>
<evidence type="ECO:0000313" key="2">
    <source>
        <dbReference type="Proteomes" id="UP000189670"/>
    </source>
</evidence>
<sequence>MKKIFNASGPCNAEKHYMVIQRIANSGGKISREYAAGLKRLDMLVEFADEKFAFELKLNSKHALEDGKTQLNNYLKRLSLTAGYLIIFNRKEPDNWDDIGKRETITYDNKQIVIIYL</sequence>
<evidence type="ECO:0000313" key="1">
    <source>
        <dbReference type="EMBL" id="ETR65346.1"/>
    </source>
</evidence>
<reference evidence="2" key="1">
    <citation type="submission" date="2012-11" db="EMBL/GenBank/DDBJ databases">
        <authorList>
            <person name="Lucero-Rivera Y.E."/>
            <person name="Tovar-Ramirez D."/>
        </authorList>
    </citation>
    <scope>NUCLEOTIDE SEQUENCE [LARGE SCALE GENOMIC DNA]</scope>
    <source>
        <strain evidence="2">Araruama</strain>
    </source>
</reference>
<gene>
    <name evidence="1" type="ORF">OMM_14394</name>
</gene>
<name>A0A1V1NS71_9BACT</name>
<organism evidence="1 2">
    <name type="scientific">Candidatus Magnetoglobus multicellularis str. Araruama</name>
    <dbReference type="NCBI Taxonomy" id="890399"/>
    <lineage>
        <taxon>Bacteria</taxon>
        <taxon>Pseudomonadati</taxon>
        <taxon>Thermodesulfobacteriota</taxon>
        <taxon>Desulfobacteria</taxon>
        <taxon>Desulfobacterales</taxon>
        <taxon>Desulfobacteraceae</taxon>
        <taxon>Candidatus Magnetoglobus</taxon>
    </lineage>
</organism>
<proteinExistence type="predicted"/>
<dbReference type="Proteomes" id="UP000189670">
    <property type="component" value="Unassembled WGS sequence"/>
</dbReference>
<dbReference type="EMBL" id="ATBP01002912">
    <property type="protein sequence ID" value="ETR65346.1"/>
    <property type="molecule type" value="Genomic_DNA"/>
</dbReference>
<accession>A0A1V1NS71</accession>
<dbReference type="AlphaFoldDB" id="A0A1V1NS71"/>